<proteinExistence type="predicted"/>
<accession>A0A1I4LPA7</accession>
<keyword evidence="3" id="KW-1185">Reference proteome</keyword>
<dbReference type="RefSeq" id="WP_074904089.1">
    <property type="nucleotide sequence ID" value="NZ_FOUB01000007.1"/>
</dbReference>
<name>A0A1I4LPA7_9PROT</name>
<dbReference type="EMBL" id="FOUB01000007">
    <property type="protein sequence ID" value="SFL92741.1"/>
    <property type="molecule type" value="Genomic_DNA"/>
</dbReference>
<dbReference type="OrthoDB" id="5803293at2"/>
<dbReference type="Proteomes" id="UP000183287">
    <property type="component" value="Unassembled WGS sequence"/>
</dbReference>
<organism evidence="2 3">
    <name type="scientific">Nitrosomonas communis</name>
    <dbReference type="NCBI Taxonomy" id="44574"/>
    <lineage>
        <taxon>Bacteria</taxon>
        <taxon>Pseudomonadati</taxon>
        <taxon>Pseudomonadota</taxon>
        <taxon>Betaproteobacteria</taxon>
        <taxon>Nitrosomonadales</taxon>
        <taxon>Nitrosomonadaceae</taxon>
        <taxon>Nitrosomonas</taxon>
    </lineage>
</organism>
<evidence type="ECO:0000259" key="1">
    <source>
        <dbReference type="Pfam" id="PF19889"/>
    </source>
</evidence>
<dbReference type="InterPro" id="IPR045942">
    <property type="entry name" value="DUF6362"/>
</dbReference>
<reference evidence="3" key="1">
    <citation type="submission" date="2016-10" db="EMBL/GenBank/DDBJ databases">
        <authorList>
            <person name="Varghese N."/>
            <person name="Submissions S."/>
        </authorList>
    </citation>
    <scope>NUCLEOTIDE SEQUENCE [LARGE SCALE GENOMIC DNA]</scope>
    <source>
        <strain evidence="3">Nm44</strain>
    </source>
</reference>
<feature type="domain" description="DUF6362" evidence="1">
    <location>
        <begin position="22"/>
        <end position="117"/>
    </location>
</feature>
<evidence type="ECO:0000313" key="2">
    <source>
        <dbReference type="EMBL" id="SFL92741.1"/>
    </source>
</evidence>
<dbReference type="Pfam" id="PF19889">
    <property type="entry name" value="DUF6362"/>
    <property type="match status" value="1"/>
</dbReference>
<protein>
    <recommendedName>
        <fullName evidence="1">DUF6362 domain-containing protein</fullName>
    </recommendedName>
</protein>
<evidence type="ECO:0000313" key="3">
    <source>
        <dbReference type="Proteomes" id="UP000183287"/>
    </source>
</evidence>
<gene>
    <name evidence="2" type="ORF">SAMN05421863_100732</name>
</gene>
<dbReference type="AlphaFoldDB" id="A0A1I4LPA7"/>
<sequence>MVKWTAELVAERFSEAVQTADRLPPVRVQGYFNCWPDIQRMAWEKLGAEPRVYRFPPEPAAIDRMHETMRWVQWLEIEQRHLVWMRAKRYSWRDITIHFACDRTTAWRRWQKALEVVATRLNQECLSGSAVASSTISRGNSTT</sequence>